<evidence type="ECO:0000259" key="2">
    <source>
        <dbReference type="Pfam" id="PF13952"/>
    </source>
</evidence>
<evidence type="ECO:0000313" key="7">
    <source>
        <dbReference type="Proteomes" id="UP000682877"/>
    </source>
</evidence>
<gene>
    <name evidence="6" type="ORF">AARE701A_LOCUS19627</name>
</gene>
<evidence type="ECO:0000259" key="5">
    <source>
        <dbReference type="Pfam" id="PF26133"/>
    </source>
</evidence>
<dbReference type="InterPro" id="IPR025312">
    <property type="entry name" value="DUF4216"/>
</dbReference>
<evidence type="ECO:0000259" key="4">
    <source>
        <dbReference type="Pfam" id="PF13963"/>
    </source>
</evidence>
<feature type="compositionally biased region" description="Low complexity" evidence="1">
    <location>
        <begin position="938"/>
        <end position="952"/>
    </location>
</feature>
<organism evidence="6 7">
    <name type="scientific">Arabidopsis arenosa</name>
    <name type="common">Sand rock-cress</name>
    <name type="synonym">Cardaminopsis arenosa</name>
    <dbReference type="NCBI Taxonomy" id="38785"/>
    <lineage>
        <taxon>Eukaryota</taxon>
        <taxon>Viridiplantae</taxon>
        <taxon>Streptophyta</taxon>
        <taxon>Embryophyta</taxon>
        <taxon>Tracheophyta</taxon>
        <taxon>Spermatophyta</taxon>
        <taxon>Magnoliopsida</taxon>
        <taxon>eudicotyledons</taxon>
        <taxon>Gunneridae</taxon>
        <taxon>Pentapetalae</taxon>
        <taxon>rosids</taxon>
        <taxon>malvids</taxon>
        <taxon>Brassicales</taxon>
        <taxon>Brassicaceae</taxon>
        <taxon>Camelineae</taxon>
        <taxon>Arabidopsis</taxon>
    </lineage>
</organism>
<feature type="domain" description="Transposase-associated" evidence="4">
    <location>
        <begin position="3"/>
        <end position="78"/>
    </location>
</feature>
<accession>A0A8S2B343</accession>
<dbReference type="Pfam" id="PF13960">
    <property type="entry name" value="DUF4218"/>
    <property type="match status" value="1"/>
</dbReference>
<dbReference type="Pfam" id="PF26133">
    <property type="entry name" value="DUF8039"/>
    <property type="match status" value="1"/>
</dbReference>
<feature type="domain" description="DUF8039" evidence="5">
    <location>
        <begin position="954"/>
        <end position="1033"/>
    </location>
</feature>
<feature type="domain" description="DUF4216" evidence="2">
    <location>
        <begin position="527"/>
        <end position="594"/>
    </location>
</feature>
<evidence type="ECO:0000313" key="6">
    <source>
        <dbReference type="EMBL" id="CAE6199549.1"/>
    </source>
</evidence>
<evidence type="ECO:0000259" key="3">
    <source>
        <dbReference type="Pfam" id="PF13960"/>
    </source>
</evidence>
<dbReference type="Pfam" id="PF03004">
    <property type="entry name" value="Transposase_24"/>
    <property type="match status" value="1"/>
</dbReference>
<evidence type="ECO:0008006" key="8">
    <source>
        <dbReference type="Google" id="ProtNLM"/>
    </source>
</evidence>
<dbReference type="Pfam" id="PF13952">
    <property type="entry name" value="DUF4216"/>
    <property type="match status" value="1"/>
</dbReference>
<feature type="region of interest" description="Disordered" evidence="1">
    <location>
        <begin position="897"/>
        <end position="954"/>
    </location>
</feature>
<dbReference type="InterPro" id="IPR025452">
    <property type="entry name" value="DUF4218"/>
</dbReference>
<evidence type="ECO:0000256" key="1">
    <source>
        <dbReference type="SAM" id="MobiDB-lite"/>
    </source>
</evidence>
<reference evidence="6" key="1">
    <citation type="submission" date="2021-01" db="EMBL/GenBank/DDBJ databases">
        <authorList>
            <person name="Bezrukov I."/>
        </authorList>
    </citation>
    <scope>NUCLEOTIDE SEQUENCE</scope>
</reference>
<keyword evidence="7" id="KW-1185">Reference proteome</keyword>
<dbReference type="PANTHER" id="PTHR48258">
    <property type="entry name" value="DUF4218 DOMAIN-CONTAINING PROTEIN-RELATED"/>
    <property type="match status" value="1"/>
</dbReference>
<dbReference type="Proteomes" id="UP000682877">
    <property type="component" value="Chromosome 7"/>
</dbReference>
<dbReference type="InterPro" id="IPR029480">
    <property type="entry name" value="Transpos_assoc"/>
</dbReference>
<name>A0A8S2B343_ARAAE</name>
<proteinExistence type="predicted"/>
<sequence>MDKAWVWLPRASVEYEEGARAFVYASAKRLGNPLQLFCPCIDCRNVCHEDINTVVDHLVIRGMDQKYKRKSCWSIHGETRNEKTVDDQHAELEAYELFRPGHPYRRRKIWFDNTIEEGTANRVQTGAEIFELLRDFKNEFGKPLEKKKKRKRSDIGEGEELTHEEYEEDADQWRWKKRSILFELAYWKDMPVRHNIDIMHVEKNVSDAILSLLMHNAKSKDGLKARQDLEDIGIRKNLHAEQRGKKTYLPPAAYWLSKEEKKIFCKRLSEFRGPDGYCANIANYVSLDPPLIGGLKSHDHHVLLQNLLPVALRGLLPKGPRTVVTRLCNFFSRLCQRVIDPEKLITLEFELVETMCQMERYMKTLKSYVKNYARPEACMAEGYLAAECIGFCLEFLQSSVPVLESANRNEDVDLDENILEGRPILKAKEVTLSDKERDIAHRYIPTNSKEHSAKLRWLAFGPRHNVESYKGYIINGHRFHTEDLKRKTQNSGVAYEAFTMCRSTAKDTNQVADVVSYFGVIQEIILLDYHMFQVPLFKCKWANKGNGLKEEDGFTLVNFSLNQAAFLQDPFIMPSQAKQVFYSRETDSSPWFVVMRAPPRGYHELETEEEFVAAPISIEDNEDLGNESSDDESFCVRNDCEGVQSDRFRELRRSQIPHTTSRKGMVRLTHEMKKKSSDPSKVTRSKVWVVGNTHSDGRPVRPEFEETIEKIKSIDSEMESTASMSVKEDAVSQVLGKDKPGRIRGMGRGITATKIAFMQARDSHVQKLEAKQAELHDVVRGLQDVVRGLAASKTKPHDGVSNSEVSDISKGGPRCQILDWCSPDDVIIGEGEFCSAEQNYKIGRIPLGRNAGAILVKSVIDAEASVWRPTTTVTTLGQAVGTKIAWQLDKLILDNDLNSPPNKTAASSAADAEDYDPWPIHNSQNANIEAIKDKTSSKSRSPGSVSNSSNNSKNEKKKCILLDCNGSGKKVAEGRVLSSNPEDRVHHVPLGLNASKVWVDVPTIDEAPVWRANSEIKIIADALGSIIAWPNDKLVYI</sequence>
<dbReference type="Pfam" id="PF13963">
    <property type="entry name" value="Transpos_assoc"/>
    <property type="match status" value="1"/>
</dbReference>
<dbReference type="AlphaFoldDB" id="A0A8S2B343"/>
<dbReference type="InterPro" id="IPR004252">
    <property type="entry name" value="Probable_transposase_24"/>
</dbReference>
<dbReference type="InterPro" id="IPR058352">
    <property type="entry name" value="DUF8039"/>
</dbReference>
<protein>
    <recommendedName>
        <fullName evidence="8">Transposase-associated domain-containing protein</fullName>
    </recommendedName>
</protein>
<feature type="domain" description="DUF4218" evidence="3">
    <location>
        <begin position="354"/>
        <end position="408"/>
    </location>
</feature>
<dbReference type="EMBL" id="LR999457">
    <property type="protein sequence ID" value="CAE6199549.1"/>
    <property type="molecule type" value="Genomic_DNA"/>
</dbReference>